<evidence type="ECO:0000313" key="1">
    <source>
        <dbReference type="EMBL" id="MCI92499.1"/>
    </source>
</evidence>
<dbReference type="Proteomes" id="UP000265520">
    <property type="component" value="Unassembled WGS sequence"/>
</dbReference>
<keyword evidence="2" id="KW-1185">Reference proteome</keyword>
<feature type="non-terminal residue" evidence="1">
    <location>
        <position position="53"/>
    </location>
</feature>
<comment type="caution">
    <text evidence="1">The sequence shown here is derived from an EMBL/GenBank/DDBJ whole genome shotgun (WGS) entry which is preliminary data.</text>
</comment>
<name>A0A392VYD7_9FABA</name>
<sequence length="53" mass="5865">MINANFSTTDCGDGDFIVATRSLAIGDHTENRWIRLLVMEEQIGHGRTGNVCQ</sequence>
<protein>
    <submittedName>
        <fullName evidence="1">Uncharacterized protein</fullName>
    </submittedName>
</protein>
<dbReference type="AlphaFoldDB" id="A0A392VYD7"/>
<accession>A0A392VYD7</accession>
<proteinExistence type="predicted"/>
<organism evidence="1 2">
    <name type="scientific">Trifolium medium</name>
    <dbReference type="NCBI Taxonomy" id="97028"/>
    <lineage>
        <taxon>Eukaryota</taxon>
        <taxon>Viridiplantae</taxon>
        <taxon>Streptophyta</taxon>
        <taxon>Embryophyta</taxon>
        <taxon>Tracheophyta</taxon>
        <taxon>Spermatophyta</taxon>
        <taxon>Magnoliopsida</taxon>
        <taxon>eudicotyledons</taxon>
        <taxon>Gunneridae</taxon>
        <taxon>Pentapetalae</taxon>
        <taxon>rosids</taxon>
        <taxon>fabids</taxon>
        <taxon>Fabales</taxon>
        <taxon>Fabaceae</taxon>
        <taxon>Papilionoideae</taxon>
        <taxon>50 kb inversion clade</taxon>
        <taxon>NPAAA clade</taxon>
        <taxon>Hologalegina</taxon>
        <taxon>IRL clade</taxon>
        <taxon>Trifolieae</taxon>
        <taxon>Trifolium</taxon>
    </lineage>
</organism>
<reference evidence="1 2" key="1">
    <citation type="journal article" date="2018" name="Front. Plant Sci.">
        <title>Red Clover (Trifolium pratense) and Zigzag Clover (T. medium) - A Picture of Genomic Similarities and Differences.</title>
        <authorList>
            <person name="Dluhosova J."/>
            <person name="Istvanek J."/>
            <person name="Nedelnik J."/>
            <person name="Repkova J."/>
        </authorList>
    </citation>
    <scope>NUCLEOTIDE SEQUENCE [LARGE SCALE GENOMIC DNA]</scope>
    <source>
        <strain evidence="2">cv. 10/8</strain>
        <tissue evidence="1">Leaf</tissue>
    </source>
</reference>
<dbReference type="EMBL" id="LXQA011303015">
    <property type="protein sequence ID" value="MCI92499.1"/>
    <property type="molecule type" value="Genomic_DNA"/>
</dbReference>
<evidence type="ECO:0000313" key="2">
    <source>
        <dbReference type="Proteomes" id="UP000265520"/>
    </source>
</evidence>